<evidence type="ECO:0000256" key="16">
    <source>
        <dbReference type="ARBA" id="ARBA00023166"/>
    </source>
</evidence>
<keyword evidence="13 21" id="KW-0503">Monooxygenase</keyword>
<dbReference type="EMBL" id="JBJQOH010000007">
    <property type="protein sequence ID" value="KAL3679655.1"/>
    <property type="molecule type" value="Genomic_DNA"/>
</dbReference>
<dbReference type="GO" id="GO:0016020">
    <property type="term" value="C:membrane"/>
    <property type="evidence" value="ECO:0007669"/>
    <property type="project" value="UniProtKB-SubCell"/>
</dbReference>
<evidence type="ECO:0000256" key="13">
    <source>
        <dbReference type="ARBA" id="ARBA00023033"/>
    </source>
</evidence>
<keyword evidence="12" id="KW-0756">Sterol biosynthesis</keyword>
<dbReference type="InterPro" id="IPR017972">
    <property type="entry name" value="Cyt_P450_CS"/>
</dbReference>
<comment type="subcellular location">
    <subcellularLocation>
        <location evidence="2">Membrane</location>
        <topology evidence="2">Single-pass membrane protein</topology>
    </subcellularLocation>
</comment>
<keyword evidence="22" id="KW-1133">Transmembrane helix</keyword>
<dbReference type="PRINTS" id="PR00465">
    <property type="entry name" value="EP450IV"/>
</dbReference>
<keyword evidence="4" id="KW-0444">Lipid biosynthesis</keyword>
<comment type="cofactor">
    <cofactor evidence="1 20">
        <name>heme</name>
        <dbReference type="ChEBI" id="CHEBI:30413"/>
    </cofactor>
</comment>
<dbReference type="InterPro" id="IPR050529">
    <property type="entry name" value="CYP450_sterol_14alpha_dmase"/>
</dbReference>
<evidence type="ECO:0000256" key="12">
    <source>
        <dbReference type="ARBA" id="ARBA00023011"/>
    </source>
</evidence>
<keyword evidence="22" id="KW-0812">Transmembrane</keyword>
<keyword evidence="17" id="KW-0753">Steroid metabolism</keyword>
<gene>
    <name evidence="23" type="ORF">R1sor_022611</name>
</gene>
<keyword evidence="9" id="KW-0752">Steroid biosynthesis</keyword>
<feature type="transmembrane region" description="Helical" evidence="22">
    <location>
        <begin position="12"/>
        <end position="30"/>
    </location>
</feature>
<dbReference type="FunFam" id="1.10.630.10:FF:000028">
    <property type="entry name" value="Cytochrome p450 51g1"/>
    <property type="match status" value="1"/>
</dbReference>
<dbReference type="Gene3D" id="1.10.630.10">
    <property type="entry name" value="Cytochrome P450"/>
    <property type="match status" value="1"/>
</dbReference>
<evidence type="ECO:0000256" key="21">
    <source>
        <dbReference type="RuleBase" id="RU000461"/>
    </source>
</evidence>
<evidence type="ECO:0000256" key="2">
    <source>
        <dbReference type="ARBA" id="ARBA00004167"/>
    </source>
</evidence>
<dbReference type="Proteomes" id="UP001633002">
    <property type="component" value="Unassembled WGS sequence"/>
</dbReference>
<dbReference type="GO" id="GO:0008168">
    <property type="term" value="F:methyltransferase activity"/>
    <property type="evidence" value="ECO:0007669"/>
    <property type="project" value="UniProtKB-KW"/>
</dbReference>
<evidence type="ECO:0000256" key="14">
    <source>
        <dbReference type="ARBA" id="ARBA00023098"/>
    </source>
</evidence>
<dbReference type="AlphaFoldDB" id="A0ABD3GNI8"/>
<evidence type="ECO:0000256" key="10">
    <source>
        <dbReference type="ARBA" id="ARBA00023002"/>
    </source>
</evidence>
<accession>A0ABD3GNI8</accession>
<dbReference type="GO" id="GO:0032259">
    <property type="term" value="P:methylation"/>
    <property type="evidence" value="ECO:0007669"/>
    <property type="project" value="UniProtKB-KW"/>
</dbReference>
<sequence>MELPNLFAADQGTLLGVLLAVALIFLGLVLRPRHKNLPPKVRTIPIIGGLLKFLKGPIQMAREEYDRLGPVFTCKVLTRNITFLLGPEVSEHFFKAPESEMSQKEVYKFNVPTFGPEVVFAVDYPIRVEQYRFFMEALKVSKLKGYVDAMVEEAEEFTDKWGKEGEIDLKAALEHLIILTASRCLLGVEVRKSLFGEVSQLIYDLDQGMVPISVLFPYLPIAVHRKRDAARKRLEEIFGAVIEKRRKSGIQENDMLQAFIDSKYKADGRSTTHGEITGLLIAALFGGQHTSSITSSWLGAYLMTQPKVLAQAQQEQLRIIEKHGEALNHDVICEMDYLARAMKETLRMHPPLVMLLRYAHTDFDVEVRGKKYTIPKGHITAVSPSIAGRLSTVYSSPDSYDPDRFKAGREEDKKAGTYSYIPFGGGRHGCLGETFAYMQIRTIYSVILRNFEFELVGSFPETEWNALVVGPVGPITMKYRRRKLTQADVCADLLPESTV</sequence>
<dbReference type="PROSITE" id="PS00086">
    <property type="entry name" value="CYTOCHROME_P450"/>
    <property type="match status" value="1"/>
</dbReference>
<feature type="binding site" description="axial binding residue" evidence="20">
    <location>
        <position position="430"/>
    </location>
    <ligand>
        <name>heme</name>
        <dbReference type="ChEBI" id="CHEBI:30413"/>
    </ligand>
    <ligandPart>
        <name>Fe</name>
        <dbReference type="ChEBI" id="CHEBI:18248"/>
    </ligandPart>
</feature>
<name>A0ABD3GNI8_9MARC</name>
<evidence type="ECO:0000256" key="15">
    <source>
        <dbReference type="ARBA" id="ARBA00023136"/>
    </source>
</evidence>
<proteinExistence type="inferred from homology"/>
<organism evidence="23 24">
    <name type="scientific">Riccia sorocarpa</name>
    <dbReference type="NCBI Taxonomy" id="122646"/>
    <lineage>
        <taxon>Eukaryota</taxon>
        <taxon>Viridiplantae</taxon>
        <taxon>Streptophyta</taxon>
        <taxon>Embryophyta</taxon>
        <taxon>Marchantiophyta</taxon>
        <taxon>Marchantiopsida</taxon>
        <taxon>Marchantiidae</taxon>
        <taxon>Marchantiales</taxon>
        <taxon>Ricciaceae</taxon>
        <taxon>Riccia</taxon>
    </lineage>
</organism>
<keyword evidence="8 20" id="KW-0479">Metal-binding</keyword>
<evidence type="ECO:0000313" key="23">
    <source>
        <dbReference type="EMBL" id="KAL3679655.1"/>
    </source>
</evidence>
<comment type="caution">
    <text evidence="23">The sequence shown here is derived from an EMBL/GenBank/DDBJ whole genome shotgun (WGS) entry which is preliminary data.</text>
</comment>
<keyword evidence="6 20" id="KW-0349">Heme</keyword>
<dbReference type="SUPFAM" id="SSF48264">
    <property type="entry name" value="Cytochrome P450"/>
    <property type="match status" value="1"/>
</dbReference>
<keyword evidence="10 21" id="KW-0560">Oxidoreductase</keyword>
<dbReference type="Pfam" id="PF00067">
    <property type="entry name" value="p450"/>
    <property type="match status" value="1"/>
</dbReference>
<comment type="catalytic activity">
    <reaction evidence="19">
        <text>a 14alpha-methyl steroid + 3 reduced [NADPH--hemoprotein reductase] + 3 O2 = a Delta(14) steroid + formate + 3 oxidized [NADPH--hemoprotein reductase] + 4 H2O + 4 H(+)</text>
        <dbReference type="Rhea" id="RHEA:54028"/>
        <dbReference type="Rhea" id="RHEA-COMP:11964"/>
        <dbReference type="Rhea" id="RHEA-COMP:11965"/>
        <dbReference type="ChEBI" id="CHEBI:15377"/>
        <dbReference type="ChEBI" id="CHEBI:15378"/>
        <dbReference type="ChEBI" id="CHEBI:15379"/>
        <dbReference type="ChEBI" id="CHEBI:15740"/>
        <dbReference type="ChEBI" id="CHEBI:57618"/>
        <dbReference type="ChEBI" id="CHEBI:58210"/>
        <dbReference type="ChEBI" id="CHEBI:138029"/>
        <dbReference type="ChEBI" id="CHEBI:138031"/>
        <dbReference type="EC" id="1.14.14.154"/>
    </reaction>
</comment>
<keyword evidence="15 22" id="KW-0472">Membrane</keyword>
<evidence type="ECO:0000256" key="9">
    <source>
        <dbReference type="ARBA" id="ARBA00022955"/>
    </source>
</evidence>
<dbReference type="EC" id="1.14.14.154" evidence="18"/>
<keyword evidence="5" id="KW-0489">Methyltransferase</keyword>
<keyword evidence="16" id="KW-1207">Sterol metabolism</keyword>
<protein>
    <recommendedName>
        <fullName evidence="18">sterol 14alpha-demethylase</fullName>
        <ecNumber evidence="18">1.14.14.154</ecNumber>
    </recommendedName>
</protein>
<dbReference type="PANTHER" id="PTHR24304">
    <property type="entry name" value="CYTOCHROME P450 FAMILY 7"/>
    <property type="match status" value="1"/>
</dbReference>
<keyword evidence="7" id="KW-0808">Transferase</keyword>
<keyword evidence="24" id="KW-1185">Reference proteome</keyword>
<dbReference type="GO" id="GO:0008398">
    <property type="term" value="F:sterol 14-demethylase activity"/>
    <property type="evidence" value="ECO:0007669"/>
    <property type="project" value="UniProtKB-EC"/>
</dbReference>
<evidence type="ECO:0000256" key="8">
    <source>
        <dbReference type="ARBA" id="ARBA00022723"/>
    </source>
</evidence>
<evidence type="ECO:0000256" key="3">
    <source>
        <dbReference type="ARBA" id="ARBA00010617"/>
    </source>
</evidence>
<comment type="similarity">
    <text evidence="3 21">Belongs to the cytochrome P450 family.</text>
</comment>
<dbReference type="GO" id="GO:0046872">
    <property type="term" value="F:metal ion binding"/>
    <property type="evidence" value="ECO:0007669"/>
    <property type="project" value="UniProtKB-KW"/>
</dbReference>
<dbReference type="InterPro" id="IPR001128">
    <property type="entry name" value="Cyt_P450"/>
</dbReference>
<dbReference type="InterPro" id="IPR002403">
    <property type="entry name" value="Cyt_P450_E_grp-IV"/>
</dbReference>
<dbReference type="PANTHER" id="PTHR24304:SF2">
    <property type="entry name" value="24-HYDROXYCHOLESTEROL 7-ALPHA-HYDROXYLASE"/>
    <property type="match status" value="1"/>
</dbReference>
<dbReference type="GO" id="GO:0016126">
    <property type="term" value="P:sterol biosynthetic process"/>
    <property type="evidence" value="ECO:0007669"/>
    <property type="project" value="UniProtKB-KW"/>
</dbReference>
<evidence type="ECO:0000256" key="6">
    <source>
        <dbReference type="ARBA" id="ARBA00022617"/>
    </source>
</evidence>
<evidence type="ECO:0000256" key="7">
    <source>
        <dbReference type="ARBA" id="ARBA00022679"/>
    </source>
</evidence>
<evidence type="ECO:0000256" key="20">
    <source>
        <dbReference type="PIRSR" id="PIRSR602403-1"/>
    </source>
</evidence>
<evidence type="ECO:0000256" key="5">
    <source>
        <dbReference type="ARBA" id="ARBA00022603"/>
    </source>
</evidence>
<dbReference type="InterPro" id="IPR036396">
    <property type="entry name" value="Cyt_P450_sf"/>
</dbReference>
<dbReference type="CDD" id="cd11042">
    <property type="entry name" value="CYP51-like"/>
    <property type="match status" value="1"/>
</dbReference>
<evidence type="ECO:0000256" key="19">
    <source>
        <dbReference type="ARBA" id="ARBA00051013"/>
    </source>
</evidence>
<evidence type="ECO:0000256" key="11">
    <source>
        <dbReference type="ARBA" id="ARBA00023004"/>
    </source>
</evidence>
<keyword evidence="14" id="KW-0443">Lipid metabolism</keyword>
<dbReference type="PRINTS" id="PR00385">
    <property type="entry name" value="P450"/>
</dbReference>
<evidence type="ECO:0000256" key="22">
    <source>
        <dbReference type="SAM" id="Phobius"/>
    </source>
</evidence>
<keyword evidence="11 20" id="KW-0408">Iron</keyword>
<evidence type="ECO:0000256" key="17">
    <source>
        <dbReference type="ARBA" id="ARBA00023221"/>
    </source>
</evidence>
<evidence type="ECO:0000313" key="24">
    <source>
        <dbReference type="Proteomes" id="UP001633002"/>
    </source>
</evidence>
<evidence type="ECO:0000256" key="4">
    <source>
        <dbReference type="ARBA" id="ARBA00022516"/>
    </source>
</evidence>
<reference evidence="23 24" key="1">
    <citation type="submission" date="2024-09" db="EMBL/GenBank/DDBJ databases">
        <title>Chromosome-scale assembly of Riccia sorocarpa.</title>
        <authorList>
            <person name="Paukszto L."/>
        </authorList>
    </citation>
    <scope>NUCLEOTIDE SEQUENCE [LARGE SCALE GENOMIC DNA]</scope>
    <source>
        <strain evidence="23">LP-2024</strain>
        <tissue evidence="23">Aerial parts of the thallus</tissue>
    </source>
</reference>
<evidence type="ECO:0000256" key="18">
    <source>
        <dbReference type="ARBA" id="ARBA00038974"/>
    </source>
</evidence>
<evidence type="ECO:0000256" key="1">
    <source>
        <dbReference type="ARBA" id="ARBA00001971"/>
    </source>
</evidence>